<protein>
    <recommendedName>
        <fullName evidence="2">AMP-activated protein kinase glycogen-binding domain-containing protein</fullName>
    </recommendedName>
</protein>
<accession>A0A8S1JCN4</accession>
<name>A0A8S1JCN4_9CHLO</name>
<evidence type="ECO:0000313" key="3">
    <source>
        <dbReference type="EMBL" id="CAD7703899.1"/>
    </source>
</evidence>
<feature type="domain" description="AMP-activated protein kinase glycogen-binding" evidence="2">
    <location>
        <begin position="207"/>
        <end position="288"/>
    </location>
</feature>
<dbReference type="Pfam" id="PF16561">
    <property type="entry name" value="AMPK1_CBM"/>
    <property type="match status" value="1"/>
</dbReference>
<reference evidence="3" key="1">
    <citation type="submission" date="2020-12" db="EMBL/GenBank/DDBJ databases">
        <authorList>
            <person name="Iha C."/>
        </authorList>
    </citation>
    <scope>NUCLEOTIDE SEQUENCE</scope>
</reference>
<dbReference type="AlphaFoldDB" id="A0A8S1JCN4"/>
<feature type="region of interest" description="Disordered" evidence="1">
    <location>
        <begin position="60"/>
        <end position="100"/>
    </location>
</feature>
<dbReference type="InterPro" id="IPR014756">
    <property type="entry name" value="Ig_E-set"/>
</dbReference>
<feature type="region of interest" description="Disordered" evidence="1">
    <location>
        <begin position="1"/>
        <end position="22"/>
    </location>
</feature>
<organism evidence="3 4">
    <name type="scientific">Ostreobium quekettii</name>
    <dbReference type="NCBI Taxonomy" id="121088"/>
    <lineage>
        <taxon>Eukaryota</taxon>
        <taxon>Viridiplantae</taxon>
        <taxon>Chlorophyta</taxon>
        <taxon>core chlorophytes</taxon>
        <taxon>Ulvophyceae</taxon>
        <taxon>TCBD clade</taxon>
        <taxon>Bryopsidales</taxon>
        <taxon>Ostreobineae</taxon>
        <taxon>Ostreobiaceae</taxon>
        <taxon>Ostreobium</taxon>
    </lineage>
</organism>
<feature type="compositionally biased region" description="Basic and acidic residues" evidence="1">
    <location>
        <begin position="68"/>
        <end position="82"/>
    </location>
</feature>
<dbReference type="SUPFAM" id="SSF81296">
    <property type="entry name" value="E set domains"/>
    <property type="match status" value="1"/>
</dbReference>
<proteinExistence type="predicted"/>
<evidence type="ECO:0000259" key="2">
    <source>
        <dbReference type="Pfam" id="PF16561"/>
    </source>
</evidence>
<dbReference type="InterPro" id="IPR013783">
    <property type="entry name" value="Ig-like_fold"/>
</dbReference>
<dbReference type="Proteomes" id="UP000708148">
    <property type="component" value="Unassembled WGS sequence"/>
</dbReference>
<comment type="caution">
    <text evidence="3">The sequence shown here is derived from an EMBL/GenBank/DDBJ whole genome shotgun (WGS) entry which is preliminary data.</text>
</comment>
<dbReference type="Gene3D" id="2.60.40.10">
    <property type="entry name" value="Immunoglobulins"/>
    <property type="match status" value="1"/>
</dbReference>
<sequence>MPTSRVPFPPPGVGTHTLQPGAKWAPRAKLPFSDAGTVAGRHSVRTAQSLQEASRLCTSASLGQSQLSEHDDTRKEKQDSLRVTEQVGNPQSSQRRSLPYDQLVSSRNSLSRRLSEANKYTSHLERQLEGSMTTVQKAHKGLRKLASELVSLSSLAETAAAALKFGGDQNDAVDKMLKLEHELRQARKAVDDQYAHLSEHVPRCVPVSWYGPACEVRLMGDFDGWTTGYELSADKIEDSVLTKFEAELDLLPGAYEVKFLIDGEWRLARDWPTTESRRGETNNLIVVE</sequence>
<gene>
    <name evidence="3" type="ORF">OSTQU699_LOCUS9256</name>
</gene>
<dbReference type="PANTHER" id="PTHR47342">
    <property type="entry name" value="PROTEIN PTST, CHLOROPLASTIC"/>
    <property type="match status" value="1"/>
</dbReference>
<dbReference type="PANTHER" id="PTHR47342:SF1">
    <property type="entry name" value="PROTEIN PTST, CHLOROPLASTIC"/>
    <property type="match status" value="1"/>
</dbReference>
<evidence type="ECO:0000313" key="4">
    <source>
        <dbReference type="Proteomes" id="UP000708148"/>
    </source>
</evidence>
<feature type="compositionally biased region" description="Polar residues" evidence="1">
    <location>
        <begin position="83"/>
        <end position="96"/>
    </location>
</feature>
<dbReference type="OrthoDB" id="531008at2759"/>
<dbReference type="CDD" id="cd02859">
    <property type="entry name" value="E_set_AMPKbeta_like_N"/>
    <property type="match status" value="1"/>
</dbReference>
<keyword evidence="4" id="KW-1185">Reference proteome</keyword>
<evidence type="ECO:0000256" key="1">
    <source>
        <dbReference type="SAM" id="MobiDB-lite"/>
    </source>
</evidence>
<dbReference type="EMBL" id="CAJHUC010002492">
    <property type="protein sequence ID" value="CAD7703899.1"/>
    <property type="molecule type" value="Genomic_DNA"/>
</dbReference>
<dbReference type="InterPro" id="IPR032640">
    <property type="entry name" value="AMPK1_CBM"/>
</dbReference>